<feature type="domain" description="Carrier" evidence="4">
    <location>
        <begin position="4616"/>
        <end position="4693"/>
    </location>
</feature>
<dbReference type="SUPFAM" id="SSF56801">
    <property type="entry name" value="Acetyl-CoA synthetase-like"/>
    <property type="match status" value="5"/>
</dbReference>
<dbReference type="Gene3D" id="3.30.559.10">
    <property type="entry name" value="Chloramphenicol acetyltransferase-like domain"/>
    <property type="match status" value="6"/>
</dbReference>
<dbReference type="SUPFAM" id="SSF47336">
    <property type="entry name" value="ACP-like"/>
    <property type="match status" value="5"/>
</dbReference>
<comment type="caution">
    <text evidence="5">The sequence shown here is derived from an EMBL/GenBank/DDBJ whole genome shotgun (WGS) entry which is preliminary data.</text>
</comment>
<dbReference type="Pfam" id="PF00501">
    <property type="entry name" value="AMP-binding"/>
    <property type="match status" value="5"/>
</dbReference>
<sequence length="6005" mass="682592">MKYTKLTPYQSIFYYEWLNNPSRSDYNIVIDNTVTGKLNPQRYNESFEQLLNEHFITRHVIKDTKQGLCWQLVEPIVNLTTFHETPLTDEQIYALVTKPFDLHHGPLVRIHLIKLADERYRMIFIFHHIVVDGISTAEIWDKWRNLYNGVTYQVPALADQTMMHQSLYDYFEQLFAEHSSTMRAFWQKHLQGIQGVDLSFLQTTHKPKNQSISSFTEYLFSYDEHVTKQVNALRRQYKITPYLFGQMVMATLLHKMSGNNNIALAYPIAILEGKELLYGSHINTMIIDYRFDEHTTLDALIKQTLSFYKDLKTSHAKYLPINEIIRCGGDPSILNIAFAQTFYRDHEAGLMNVKNESVNHEFQVDLASTLLFEQQEHNHQINYRVRFDSQILDQNLIKNLMLYYQKLFIEMLTALTSGQAQTVINNIDLIEPKQFLATTLTKTIEQPVSNNVVTQFEEIANKYPERIAVIYNDNKLTYQQLNQYSNQLAHHLISHYKLQPDDLVALCLEKSAFMPISILAVLKTGAAYVPLDPKAPKQRLSYILQDTKAKVILSEQSANDYLVSVINETQTPLICLDNPEFFHKLLTTDSDNLNINLHPHQLAYVIYTSGTTGLPKGVMLEHIGLGNLAAVQGNAFGLAFDSHNTKNCLWYASYVFDAHVSEMFTAIANGHVLHILNETCRLDFNLLADYIDNQHIDIATIPPALLNKDHLLKLSTLVVAGESCNIEIMERYCQQGTQVINAYGPTESTVCATLHHYQHGDNNLNIGLPLINLDAYVLDKNLKPVPAGVIGDLYIGGIALARGYLNNPQQTDQSFINHPFKMDAHSSQRVYKTGDLARQMLDGTIEYAGRKDFQVKIRGHRIELAEIENSLIQIPHISQAAVLAHTLNTGLKSLVAYYIAPQAIDENQILQYLSDYLPEYMLPNAFVHMNDFPLTVNGKLDRTALPEPNFTQQTVYCAPCNKIETVLCKIYAEVLGVDGDKIGIHDDFFKLGGDSISGILLVSKIRHKLNASVSIKDIFATKTVHLLAKCISAGKIEQNTVIVTEKGQLSGTFKLLPIQQWFFERVKHGQFLDYQHWNQTFILDVPKLDVPLLQQSLNILVSYHDALRLTFYRDQDGQYCQQYHTEINDIKFDAINLAHSNSTEQQLFEQWQLGFDIENGPLFHVGYIESEHSQLAKIHFALHHLIVDAISWHIIKQDLQTIYQTLLTHRQASCSAVDILGEKSSSYRQWVAQIHDYVNQGQVAQEKAYWLTMTEGIACYRQKVIPLFKHERLNSVTRQLDCVYTTNLQSKIHRVLSTQVNDVLLASFVHVLKLFTGIEQQYITLEGHGREALSSRIDVNRTVGWFTNMYPIALVAKSHVLTHVAQIKDCLSAVPSRGIGFAPLFGYQDTMLSPIGFNYLGQFDGTSTEEWQFSLMDPGTAISSKNRMMNVLNLDCGIVGGELKIKLSGYLENSKLEQLAENYIALLQITIDQLANSDRSYLTTADINYTLSANQLEQLQKHVEIESIYLANSLQEGFIYHAISQGDIDDAYRTQMFWDYENELDVELLKKAWQSLQNNYPSLRLRFNWDEELVQIIDKTAELNWSYYDISNQSAHQQQIFLNELYKQDRNQAYDLSVAGLFRVYLIKRSEQHYSCVFSSHHAILDGWSNPILIKAVHDIYIALLNKYPCSQCKDHSYPLVQEYLQANRAEHLDYWQQYLARQETKEDLSLLLASHAKGLLLSDYKHITKPSHKTLSLDANIFLALKGITTQYALTTNAILQYCWHKVLSVYTGSSDTIVGVVVAGRNLPVDGIEQTVGLLINTLPLIVNHQPSISLCDVIGTLQHDIHEANSRSNVNLANLQQSGERLFNSLFVFENYPIPENCFEHELTLNFLGSEEKQDYPLVMTVLEEEQRIALNLHYAGELFDDDVIDHLLTTFKRIVMQIVAQPHTKQNEISYLDEQQYQTIIYDWNKTACNYFPEETAIRLFEQQVERTPNHLAVLFNDITLTYQQLNQSANQLADYLQTQYQLKANELVGLYLDRSEQMVVSILAVLKAGAAYVPMDTDAPDERNQYIIDDAKIKTIITCQSHQAKVSQFVDNLINIDQPQLRTELLQYNVNNPKNQTTGHDLAYCIYTSGTTGKPKGTLINHNNINRLALNPDYTQITSDDRILAISGYQFDASIYDIFASLFNGASVVIVEKHILLDLIKFNQLLTDKKISNCFITTAFFNTLVDAKLSNLAQLNYVLVGGEALSVDHVNRFRRYYPNVKLANIYGPTETTTYAVSYLTNQVDIEFNHSVPIGRAINNTTLYVLNSELCPVPFGAVGELYIGGAGVGRGYLNNSALTAKTFVHNPFQSELERAQGYNDRIYKTGDLVRYLKDGNIEYLGRNDFQVKIRGFRIELAEIEAKLIKYPAIKQAIVIANDNGMGDKQLIAYYVAEKLINREQLFDYLKQSLPEYMIPAAFIYLEALPLNINGKVNRAALPAATIDTQTHYVAPINQTQQVICQCYAQLLGLNIDSISVTDDFFRMGGNSILAIKLASRLTANFAKTVHVADIFKFKTIEALSQFIEQDLTDQTLSITIRTVDCVQDQVLSFAQERLWFIDSYEGGSDAYNIPLTLLLKPTISLVNIIKALNKVIERHEVLRTLIKTNAQGEGYQQVIATDEIELKSCHTICDTLDELNSHISRHVHCVFDLANQIPLSVASYQLAEKTYLSIVIHHIAFDGWSIELLSKELNHYYMFYSDSNNTPELPNIDVQYKDFALWQREYLQGERLQSQLDYWRSTLEDYQALNLATDYVRPLNIDYRGQDIPFKLTTQTSQQLRQLAADLNVSLYTVLLSGYYLFLKGYSNQSDIILGSPIAGRHYPGIENTLGFFVNTLALRRQINDQDNLADFIKATGNLLSDAQQYQDLPFEKLVDGLQVEKDLSRHPLFQVMFSVQSFGFDDVDTDNSIFTPYMTDNAQYKVAKFDLSTMIDDSQASIRGIFNYATALFKPETVERFIEVYCYILEQLSDLVKQQQPISRLSYLNDTQYQTIIYDWNQTEGDYRADKTVIDLFEEQVKWFAHSPAVMFNDLILTYEALNQQANQLAHYLKTTYDIKPNDFVGLYLNRSEQIVVSMLAVLKAGAAYVPIDPDTPNERNAYIIQDANVKAVITQACYEAKIKQFSRDVSLVVVDKEHIRNTVSLQCNKNVSVTTKPTDLAYIIYTSGTTGKPKGTLICHYNINRLVVKPCYTEISPNDRFLDISGYQFDASIYDIFGPLLNGASVVIAKKECFLDLEQFNQLLSDYKISNCFITAAFFNTLVDADVPNLGLLKYILVGGEALSVYHINHFRQRHPQVKLVNGYGPTETTTFAVTYLINSAEKPFSYSVPIGRPINNTSLYILDSYLRPVPLGGIGELYIGGEGVGLGYLNNPELTGNVFLVNPFQSEQQHLEERNARLYKTGDLVRYLPDGNVEYLGRNDFQVKIRGFRIELAEIEACLHRHPSIKQTIVLANTDASGNKYLVAYYVADEVIGRDQLYDYLLEHLPEYMIPSAFMYLDAMPLTINGKVNRTALPTISQDTTAECIAPTTVTEKQVARLFAQLLKLELDQISVTDDFFRMGGNSILAIKLASCLVDSCSKTVHVADIFNHRTIRALSQYIDTQAGQQYTILAQDIEQVEQQLLSFAQERLWFIDSYEGGSDAYNIPLTLKLNKNISLTILANVLNKIIERHEILRTIIKSNSQGEGYQQVLCSKDAKLSIPHKKCQHLDELHHSIMEHVHCIFNLASQIPISAQSYQLEDDIYLSLVIHHIAFDGWSIDLLIKELNHYYQSFTATGEVIELPSVSVQYKDFAIWQRQYLQGEKLQSQLNYWQSELADHQPLNLPLDHPRPLQIDYRGEDVNFSLSLSVSQTLRQLAANLNVSLYTVLLSGYYLMLKAYSNQSDIILGTPIAGRHYLGIENTMGFFVNTLALRREIDDQTDLADFIQTTGQKLGEAQQYQDLPFEKLVDALTITQDPSRHPLFQVMFGVQSFGASNHPSEDCLFTPYDANSKQYNIAKFDLTTILDDSKACITGHFNYAKALFEAETINGYINVYCHILAQFGQLCEQHLPIAKLSYLDNLTYHQVIHDWNQTEHDYPTDKTLAQMFEEQVIRTPDHIAIVHDDMSFTYQQLNERANQLANYLHDQFSIQGDDLIAICLDKTPQIIISILAVLKAGAAYVPLSPKLPDERQQWIVDDTQCKAVITTLTYQANLNNILTQTNTQVVCLDDFNMQTTLANYSSLQTKSTATAQNLAYIIYTSGTTGNPKGVMIEHHSAINATFVQHEAMGLSLCNAGDKSKSTLWYSDYTFDAHVLDVFVPLLTGNCLHIFAQDKRLDLQALIDYVATHSIDYAFIPPVLLDKDRIIPIGRLLVGGEGLSQHIVDHYCEYERPLVNAYGPTEASIWATYHLYRKGDINTNIGKAIYNATLYVLDNMLRPVPVGAIGELYIGGVGVGRGYLNNPTLTEKVFIDNPFQSDEQRLQRKNSRLYKTGDVVRYLADGSVEYLGRNDFQVKIRGFRIELAEIESRLLTHPAVKQALVLACDLRVGDKQLVAYYVAEEPISNDELFHYLQQSLPEYMIPVVFIHLDTIPLTLNGKVNRAALPQPSFNVSIDSIKPTTDTEILVATIYSELLSIPFDSISITDDFFRMGGNSILAIKLAAKLSDKTEKSVHISDIFNYKTIKALSEQIDANDAQFMVIEAPKIERIQDQLLSFAQERLWFIDNYEGGSHAYNIPLTLTLSSNVSLIALSKALVKIVERHEILRTIIKADSEGMGYQCVLAPDNVDVRINHLVCQDVAMLDRYMTDHINQIFDLSKQIPISAQSYQLAEQHYLSIVIHHIAFDGWSVDLLIKELNYYYHFYSATNAQVDLPAVQVQYKDFALWQRKYLQAQRLQVQLDYWQNRLSDYQPLNLPIDHTRPMQIDYRGADCGFTLSESTSHKLRQLAADLNVSLYTLLLSGYYLLLRAYSNQSDIIVGTPIAGRHYPGIEDTMGFFVNTLALRREIEPQQNVADFIRQTGVLVSEAQQYQDLPFEKLVDALQIEKDPSRHPLFQVMFGLQSFGLADKTNTHELFKPYQANSTQYNGAKFDMTTMLDDSKTCISGNFNYATALFDRQTINEYINVYCYILEQLSELVIEHQPISRLNYLDEAHYDKVIYQWNDTRKAYPNDKTIHQMFEEQVAKTPDNIAVVYENNRLSYGQLNEKANQLAHYLREHFAIKGDDLIALYLDRSLCMPVAILGVLKSGAAYVPIDPLAPADRSHYILNNTQASVILTVTACYEKCKTLAKDGQIVINLQSPHIVEQLFAYSKTNPLPIAKANNLAYVIYTSGTTGNAKGVMLEHQSVINKIVWRHKQYPITEHDRILQKTNYSFDVSIWELFWANWYGASIIFAHSESYKDNIYLAELIMQEGITTLHFVPSMLSTFLETVEGQVSLRTQLASLRYLFCSGEALNLDDVKKCHRLIPHCQIHNLYGPTETTIEVSYYDCNDRNISKVLIGRPIANSTAYVLDDNLQAVPLGAIGELYIGGDAVARGYLYNPTLTDERFIANPFQHTNEKAENYNHRIYKTGDIVRYLADGNIEYLGRNDFQVKIRGYRIELNEIEACLGQHEQIIHAIVIAYERSAKDKYLVAYYVANTPLDDDELINHLRQSLPEYMVPVAFVHLDVLPTTSNGKLDRKLLPQPEFNHTVAHILPANELERVLAEIFSDTLNIASSEISMEHSFFALGGNSILAMKLNSRINQVFQVRLSLVDILNARNIRELAIKIAETDKQEFNPVVPLTALSDKPQIFMIHPGMGGCSVYLSLANKLETYYCCYGVDSYNFYHDDKIDNLPKLAQYYLSYIDRVLDLTKPIVFMGWSLGGQIGLEIASILEARGLKDIKVIALDTWLLKAEDINEKEPLVDLDQLMAELNIPKYLRANVVSVSQVDKTIALQPISAKLNYTQVMLFKAMEEKGFGAANEGYQANNLGSCLRSTQQLSVIELETDHYKILEKDQTIIDNIRSFTSI</sequence>
<dbReference type="InterPro" id="IPR001242">
    <property type="entry name" value="Condensation_dom"/>
</dbReference>
<organism evidence="5 6">
    <name type="scientific">Orbus sasakiae</name>
    <dbReference type="NCBI Taxonomy" id="1078475"/>
    <lineage>
        <taxon>Bacteria</taxon>
        <taxon>Pseudomonadati</taxon>
        <taxon>Pseudomonadota</taxon>
        <taxon>Gammaproteobacteria</taxon>
        <taxon>Orbales</taxon>
        <taxon>Orbaceae</taxon>
        <taxon>Orbus</taxon>
    </lineage>
</organism>
<evidence type="ECO:0000313" key="5">
    <source>
        <dbReference type="EMBL" id="GAA5108108.1"/>
    </source>
</evidence>
<dbReference type="CDD" id="cd12117">
    <property type="entry name" value="A_NRPS_Srf_like"/>
    <property type="match status" value="2"/>
</dbReference>
<evidence type="ECO:0000256" key="2">
    <source>
        <dbReference type="ARBA" id="ARBA00022450"/>
    </source>
</evidence>
<dbReference type="InterPro" id="IPR036736">
    <property type="entry name" value="ACP-like_sf"/>
</dbReference>
<feature type="domain" description="Carrier" evidence="4">
    <location>
        <begin position="2478"/>
        <end position="2555"/>
    </location>
</feature>
<dbReference type="InterPro" id="IPR045851">
    <property type="entry name" value="AMP-bd_C_sf"/>
</dbReference>
<dbReference type="NCBIfam" id="TIGR01733">
    <property type="entry name" value="AA-adenyl-dom"/>
    <property type="match status" value="5"/>
</dbReference>
<dbReference type="InterPro" id="IPR020806">
    <property type="entry name" value="PKS_PP-bd"/>
</dbReference>
<dbReference type="Proteomes" id="UP001500171">
    <property type="component" value="Unassembled WGS sequence"/>
</dbReference>
<dbReference type="Gene3D" id="3.30.300.30">
    <property type="match status" value="5"/>
</dbReference>
<protein>
    <recommendedName>
        <fullName evidence="4">Carrier domain-containing protein</fullName>
    </recommendedName>
</protein>
<dbReference type="Gene3D" id="1.10.1200.10">
    <property type="entry name" value="ACP-like"/>
    <property type="match status" value="4"/>
</dbReference>
<evidence type="ECO:0000259" key="4">
    <source>
        <dbReference type="PROSITE" id="PS50075"/>
    </source>
</evidence>
<dbReference type="SUPFAM" id="SSF53474">
    <property type="entry name" value="alpha/beta-Hydrolases"/>
    <property type="match status" value="1"/>
</dbReference>
<dbReference type="Pfam" id="PF00975">
    <property type="entry name" value="Thioesterase"/>
    <property type="match status" value="1"/>
</dbReference>
<accession>A0ABP9N321</accession>
<feature type="domain" description="Carrier" evidence="4">
    <location>
        <begin position="961"/>
        <end position="1035"/>
    </location>
</feature>
<evidence type="ECO:0000256" key="1">
    <source>
        <dbReference type="ARBA" id="ARBA00001957"/>
    </source>
</evidence>
<dbReference type="InterPro" id="IPR001031">
    <property type="entry name" value="Thioesterase"/>
</dbReference>
<keyword evidence="2" id="KW-0596">Phosphopantetheine</keyword>
<dbReference type="SMART" id="SM00823">
    <property type="entry name" value="PKS_PP"/>
    <property type="match status" value="5"/>
</dbReference>
<comment type="cofactor">
    <cofactor evidence="1">
        <name>pantetheine 4'-phosphate</name>
        <dbReference type="ChEBI" id="CHEBI:47942"/>
    </cofactor>
</comment>
<dbReference type="InterPro" id="IPR010071">
    <property type="entry name" value="AA_adenyl_dom"/>
</dbReference>
<dbReference type="InterPro" id="IPR029058">
    <property type="entry name" value="AB_hydrolase_fold"/>
</dbReference>
<dbReference type="PANTHER" id="PTHR45527">
    <property type="entry name" value="NONRIBOSOMAL PEPTIDE SYNTHETASE"/>
    <property type="match status" value="1"/>
</dbReference>
<dbReference type="SUPFAM" id="SSF52777">
    <property type="entry name" value="CoA-dependent acyltransferases"/>
    <property type="match status" value="12"/>
</dbReference>
<dbReference type="CDD" id="cd05930">
    <property type="entry name" value="A_NRPS"/>
    <property type="match status" value="3"/>
</dbReference>
<keyword evidence="6" id="KW-1185">Reference proteome</keyword>
<dbReference type="InterPro" id="IPR023213">
    <property type="entry name" value="CAT-like_dom_sf"/>
</dbReference>
<gene>
    <name evidence="5" type="ORF">GCM10023211_09980</name>
</gene>
<reference evidence="6" key="1">
    <citation type="journal article" date="2019" name="Int. J. Syst. Evol. Microbiol.">
        <title>The Global Catalogue of Microorganisms (GCM) 10K type strain sequencing project: providing services to taxonomists for standard genome sequencing and annotation.</title>
        <authorList>
            <consortium name="The Broad Institute Genomics Platform"/>
            <consortium name="The Broad Institute Genome Sequencing Center for Infectious Disease"/>
            <person name="Wu L."/>
            <person name="Ma J."/>
        </authorList>
    </citation>
    <scope>NUCLEOTIDE SEQUENCE [LARGE SCALE GENOMIC DNA]</scope>
    <source>
        <strain evidence="6">JCM 18050</strain>
    </source>
</reference>
<keyword evidence="3" id="KW-0597">Phosphoprotein</keyword>
<dbReference type="PANTHER" id="PTHR45527:SF1">
    <property type="entry name" value="FATTY ACID SYNTHASE"/>
    <property type="match status" value="1"/>
</dbReference>
<dbReference type="CDD" id="cd19531">
    <property type="entry name" value="LCL_NRPS-like"/>
    <property type="match status" value="3"/>
</dbReference>
<dbReference type="Pfam" id="PF00668">
    <property type="entry name" value="Condensation"/>
    <property type="match status" value="6"/>
</dbReference>
<dbReference type="NCBIfam" id="NF003417">
    <property type="entry name" value="PRK04813.1"/>
    <property type="match status" value="5"/>
</dbReference>
<dbReference type="PROSITE" id="PS00012">
    <property type="entry name" value="PHOSPHOPANTETHEINE"/>
    <property type="match status" value="4"/>
</dbReference>
<dbReference type="Gene3D" id="3.40.50.980">
    <property type="match status" value="10"/>
</dbReference>
<dbReference type="Gene3D" id="2.30.38.10">
    <property type="entry name" value="Luciferase, Domain 3"/>
    <property type="match status" value="5"/>
</dbReference>
<dbReference type="EMBL" id="BAABHY010000001">
    <property type="protein sequence ID" value="GAA5108108.1"/>
    <property type="molecule type" value="Genomic_DNA"/>
</dbReference>
<dbReference type="PROSITE" id="PS00455">
    <property type="entry name" value="AMP_BINDING"/>
    <property type="match status" value="4"/>
</dbReference>
<dbReference type="Pfam" id="PF00550">
    <property type="entry name" value="PP-binding"/>
    <property type="match status" value="5"/>
</dbReference>
<dbReference type="Pfam" id="PF13193">
    <property type="entry name" value="AMP-binding_C"/>
    <property type="match status" value="5"/>
</dbReference>
<dbReference type="InterPro" id="IPR009081">
    <property type="entry name" value="PP-bd_ACP"/>
</dbReference>
<feature type="domain" description="Carrier" evidence="4">
    <location>
        <begin position="5691"/>
        <end position="5768"/>
    </location>
</feature>
<feature type="domain" description="Carrier" evidence="4">
    <location>
        <begin position="3549"/>
        <end position="3626"/>
    </location>
</feature>
<dbReference type="InterPro" id="IPR006162">
    <property type="entry name" value="Ppantetheine_attach_site"/>
</dbReference>
<evidence type="ECO:0000256" key="3">
    <source>
        <dbReference type="ARBA" id="ARBA00022553"/>
    </source>
</evidence>
<dbReference type="PROSITE" id="PS50075">
    <property type="entry name" value="CARRIER"/>
    <property type="match status" value="5"/>
</dbReference>
<dbReference type="RefSeq" id="WP_345489439.1">
    <property type="nucleotide sequence ID" value="NZ_BAABHY010000001.1"/>
</dbReference>
<proteinExistence type="predicted"/>
<dbReference type="Gene3D" id="3.40.50.1820">
    <property type="entry name" value="alpha/beta hydrolase"/>
    <property type="match status" value="1"/>
</dbReference>
<dbReference type="InterPro" id="IPR025110">
    <property type="entry name" value="AMP-bd_C"/>
</dbReference>
<dbReference type="InterPro" id="IPR000873">
    <property type="entry name" value="AMP-dep_synth/lig_dom"/>
</dbReference>
<dbReference type="InterPro" id="IPR020845">
    <property type="entry name" value="AMP-binding_CS"/>
</dbReference>
<name>A0ABP9N321_9GAMM</name>
<evidence type="ECO:0000313" key="6">
    <source>
        <dbReference type="Proteomes" id="UP001500171"/>
    </source>
</evidence>
<dbReference type="Gene3D" id="3.30.559.30">
    <property type="entry name" value="Nonribosomal peptide synthetase, condensation domain"/>
    <property type="match status" value="6"/>
</dbReference>